<sequence>MPHLTVHALEPQIAGHERDLIARLTQAVTSVYGEAARDLVAVRLVGLAAGRWAVGGLPCHEAAPAVKFAVRENAFTRADGRQIAARLVAAVTDAVATTLGEHHRDGIVVDLVATRDDRTAVGGRLVSDVAGREADEFRDRVEIEALRAEFTDAVMMNDHDRLASLFVPDGVVRIPDAGIEAVGRDGIRGLGQQREAGFDVFVQTAHPGVVSLSGDTATGRACLSEVIRIRGGGSHLNYALYHDRYRRTPEGWRFVERAYEIRYLDSTPLAGGPGGSLMDHGQPHSAQTSGPRG</sequence>
<feature type="region of interest" description="Disordered" evidence="1">
    <location>
        <begin position="272"/>
        <end position="293"/>
    </location>
</feature>
<proteinExistence type="predicted"/>
<dbReference type="InterPro" id="IPR014347">
    <property type="entry name" value="Tautomerase/MIF_sf"/>
</dbReference>
<evidence type="ECO:0000256" key="1">
    <source>
        <dbReference type="SAM" id="MobiDB-lite"/>
    </source>
</evidence>
<feature type="domain" description="SnoaL-like" evidence="2">
    <location>
        <begin position="136"/>
        <end position="257"/>
    </location>
</feature>
<protein>
    <submittedName>
        <fullName evidence="3">Nuclear transport factor 2 family protein</fullName>
    </submittedName>
</protein>
<reference evidence="3 4" key="1">
    <citation type="submission" date="2023-03" db="EMBL/GenBank/DDBJ databases">
        <title>Isolation and description of six Streptomyces strains from soil environments, able to metabolize different microbial glucans.</title>
        <authorList>
            <person name="Widen T."/>
            <person name="Larsbrink J."/>
        </authorList>
    </citation>
    <scope>NUCLEOTIDE SEQUENCE [LARGE SCALE GENOMIC DNA]</scope>
    <source>
        <strain evidence="3 4">Alt2</strain>
    </source>
</reference>
<dbReference type="SUPFAM" id="SSF54427">
    <property type="entry name" value="NTF2-like"/>
    <property type="match status" value="1"/>
</dbReference>
<keyword evidence="4" id="KW-1185">Reference proteome</keyword>
<evidence type="ECO:0000313" key="3">
    <source>
        <dbReference type="EMBL" id="WLQ60058.1"/>
    </source>
</evidence>
<dbReference type="EMBL" id="CP120988">
    <property type="protein sequence ID" value="WLQ60058.1"/>
    <property type="molecule type" value="Genomic_DNA"/>
</dbReference>
<gene>
    <name evidence="3" type="ORF">P8A19_33625</name>
</gene>
<feature type="compositionally biased region" description="Polar residues" evidence="1">
    <location>
        <begin position="284"/>
        <end position="293"/>
    </location>
</feature>
<dbReference type="Proteomes" id="UP001235744">
    <property type="component" value="Chromosome"/>
</dbReference>
<dbReference type="InterPro" id="IPR032710">
    <property type="entry name" value="NTF2-like_dom_sf"/>
</dbReference>
<dbReference type="InterPro" id="IPR037401">
    <property type="entry name" value="SnoaL-like"/>
</dbReference>
<dbReference type="Pfam" id="PF13577">
    <property type="entry name" value="SnoaL_4"/>
    <property type="match status" value="1"/>
</dbReference>
<dbReference type="Gene3D" id="3.30.429.10">
    <property type="entry name" value="Macrophage Migration Inhibitory Factor"/>
    <property type="match status" value="1"/>
</dbReference>
<dbReference type="Gene3D" id="3.10.450.50">
    <property type="match status" value="1"/>
</dbReference>
<evidence type="ECO:0000259" key="2">
    <source>
        <dbReference type="Pfam" id="PF13577"/>
    </source>
</evidence>
<organism evidence="3 4">
    <name type="scientific">Streptomyces poriferorum</name>
    <dbReference type="NCBI Taxonomy" id="2798799"/>
    <lineage>
        <taxon>Bacteria</taxon>
        <taxon>Bacillati</taxon>
        <taxon>Actinomycetota</taxon>
        <taxon>Actinomycetes</taxon>
        <taxon>Kitasatosporales</taxon>
        <taxon>Streptomycetaceae</taxon>
        <taxon>Streptomyces</taxon>
    </lineage>
</organism>
<name>A0ABY9J1E9_9ACTN</name>
<accession>A0ABY9J1E9</accession>
<dbReference type="RefSeq" id="WP_306069519.1">
    <property type="nucleotide sequence ID" value="NZ_CP120988.1"/>
</dbReference>
<evidence type="ECO:0000313" key="4">
    <source>
        <dbReference type="Proteomes" id="UP001235744"/>
    </source>
</evidence>